<dbReference type="Proteomes" id="UP001642464">
    <property type="component" value="Unassembled WGS sequence"/>
</dbReference>
<feature type="non-terminal residue" evidence="1">
    <location>
        <position position="1"/>
    </location>
</feature>
<keyword evidence="2" id="KW-1185">Reference proteome</keyword>
<accession>A0ABP0HSY7</accession>
<gene>
    <name evidence="1" type="ORF">SCF082_LOCUS3455</name>
</gene>
<sequence>CEKLKRFSTECRPRVQADELVQRRETNSAVAVYAQPRPELGKSNLWGGETTMNPVCCFLLFQATERVDHLQDLCEFLFIW</sequence>
<evidence type="ECO:0000313" key="2">
    <source>
        <dbReference type="Proteomes" id="UP001642464"/>
    </source>
</evidence>
<proteinExistence type="predicted"/>
<name>A0ABP0HSY7_9DINO</name>
<dbReference type="EMBL" id="CAXAMM010001753">
    <property type="protein sequence ID" value="CAK8993313.1"/>
    <property type="molecule type" value="Genomic_DNA"/>
</dbReference>
<organism evidence="1 2">
    <name type="scientific">Durusdinium trenchii</name>
    <dbReference type="NCBI Taxonomy" id="1381693"/>
    <lineage>
        <taxon>Eukaryota</taxon>
        <taxon>Sar</taxon>
        <taxon>Alveolata</taxon>
        <taxon>Dinophyceae</taxon>
        <taxon>Suessiales</taxon>
        <taxon>Symbiodiniaceae</taxon>
        <taxon>Durusdinium</taxon>
    </lineage>
</organism>
<comment type="caution">
    <text evidence="1">The sequence shown here is derived from an EMBL/GenBank/DDBJ whole genome shotgun (WGS) entry which is preliminary data.</text>
</comment>
<reference evidence="1 2" key="1">
    <citation type="submission" date="2024-02" db="EMBL/GenBank/DDBJ databases">
        <authorList>
            <person name="Chen Y."/>
            <person name="Shah S."/>
            <person name="Dougan E. K."/>
            <person name="Thang M."/>
            <person name="Chan C."/>
        </authorList>
    </citation>
    <scope>NUCLEOTIDE SEQUENCE [LARGE SCALE GENOMIC DNA]</scope>
</reference>
<protein>
    <submittedName>
        <fullName evidence="1">Uncharacterized protein</fullName>
    </submittedName>
</protein>
<evidence type="ECO:0000313" key="1">
    <source>
        <dbReference type="EMBL" id="CAK8993313.1"/>
    </source>
</evidence>